<reference evidence="8 9" key="1">
    <citation type="journal article" date="2016" name="Nat. Commun.">
        <title>Thousands of microbial genomes shed light on interconnected biogeochemical processes in an aquifer system.</title>
        <authorList>
            <person name="Anantharaman K."/>
            <person name="Brown C.T."/>
            <person name="Hug L.A."/>
            <person name="Sharon I."/>
            <person name="Castelle C.J."/>
            <person name="Probst A.J."/>
            <person name="Thomas B.C."/>
            <person name="Singh A."/>
            <person name="Wilkins M.J."/>
            <person name="Karaoz U."/>
            <person name="Brodie E.L."/>
            <person name="Williams K.H."/>
            <person name="Hubbard S.S."/>
            <person name="Banfield J.F."/>
        </authorList>
    </citation>
    <scope>NUCLEOTIDE SEQUENCE [LARGE SCALE GENOMIC DNA]</scope>
</reference>
<keyword evidence="6" id="KW-0408">Iron</keyword>
<dbReference type="GO" id="GO:0061711">
    <property type="term" value="F:tRNA N(6)-L-threonylcarbamoyladenine synthase activity"/>
    <property type="evidence" value="ECO:0007669"/>
    <property type="project" value="UniProtKB-EC"/>
</dbReference>
<feature type="binding site" evidence="6">
    <location>
        <position position="116"/>
    </location>
    <ligand>
        <name>Fe cation</name>
        <dbReference type="ChEBI" id="CHEBI:24875"/>
    </ligand>
</feature>
<accession>A0A1F4Y025</accession>
<dbReference type="Pfam" id="PF00814">
    <property type="entry name" value="TsaD"/>
    <property type="match status" value="1"/>
</dbReference>
<comment type="catalytic activity">
    <reaction evidence="5 6">
        <text>L-threonylcarbamoyladenylate + adenosine(37) in tRNA = N(6)-L-threonylcarbamoyladenosine(37) in tRNA + AMP + H(+)</text>
        <dbReference type="Rhea" id="RHEA:37059"/>
        <dbReference type="Rhea" id="RHEA-COMP:10162"/>
        <dbReference type="Rhea" id="RHEA-COMP:10163"/>
        <dbReference type="ChEBI" id="CHEBI:15378"/>
        <dbReference type="ChEBI" id="CHEBI:73682"/>
        <dbReference type="ChEBI" id="CHEBI:74411"/>
        <dbReference type="ChEBI" id="CHEBI:74418"/>
        <dbReference type="ChEBI" id="CHEBI:456215"/>
        <dbReference type="EC" id="2.3.1.234"/>
    </reaction>
</comment>
<feature type="binding site" evidence="6">
    <location>
        <position position="184"/>
    </location>
    <ligand>
        <name>substrate</name>
    </ligand>
</feature>
<evidence type="ECO:0000259" key="7">
    <source>
        <dbReference type="Pfam" id="PF00814"/>
    </source>
</evidence>
<sequence>MRILAFETSCDETGIALVEGTKTPGGFLFETHKAALLSQAHLHAPYGGVYPTLAKREHEKNLPILFKDFEHETYNAIAVTQGPGLEPALWQGIEFAKKVATERGLPLFGINHMEAHLISSLVQEGRLEHTTLPILALLISGGHTEFVLMKEWFQYEVVGKTLDDAVGECFDKVARMLGLPYPGGPEISKLATQARETGLKDHPWQLPRPMLNSGTCDFSFSGLKTAALYALRDAGGIQTLSADKIAAFAAELEDAIAEVLVSKTRKALWDTEIKTFVIGGGVAANKYIREKLEALIKDEFPNVELRLPQLSITGDNAIMIAQAALARALSGKDNAADETLAAVGNLSIAS</sequence>
<dbReference type="PRINTS" id="PR00789">
    <property type="entry name" value="OSIALOPTASE"/>
</dbReference>
<keyword evidence="3 6" id="KW-0479">Metal-binding</keyword>
<comment type="caution">
    <text evidence="8">The sequence shown here is derived from an EMBL/GenBank/DDBJ whole genome shotgun (WGS) entry which is preliminary data.</text>
</comment>
<dbReference type="InterPro" id="IPR017861">
    <property type="entry name" value="KAE1/TsaD"/>
</dbReference>
<dbReference type="EMBL" id="MEWZ01000006">
    <property type="protein sequence ID" value="OGC87208.1"/>
    <property type="molecule type" value="Genomic_DNA"/>
</dbReference>
<dbReference type="GO" id="GO:0002949">
    <property type="term" value="P:tRNA threonylcarbamoyladenosine modification"/>
    <property type="evidence" value="ECO:0007669"/>
    <property type="project" value="UniProtKB-UniRule"/>
</dbReference>
<dbReference type="HAMAP" id="MF_01445">
    <property type="entry name" value="TsaD"/>
    <property type="match status" value="1"/>
</dbReference>
<evidence type="ECO:0000313" key="8">
    <source>
        <dbReference type="EMBL" id="OGC87208.1"/>
    </source>
</evidence>
<feature type="binding site" evidence="6">
    <location>
        <position position="285"/>
    </location>
    <ligand>
        <name>substrate</name>
    </ligand>
</feature>
<name>A0A1F4Y025_9BACT</name>
<comment type="caution">
    <text evidence="6">Lacks conserved residue(s) required for the propagation of feature annotation.</text>
</comment>
<organism evidence="8 9">
    <name type="scientific">Candidatus Adlerbacteria bacterium RIFCSPLOWO2_01_FULL_54_21b</name>
    <dbReference type="NCBI Taxonomy" id="1797245"/>
    <lineage>
        <taxon>Bacteria</taxon>
        <taxon>Candidatus Adleribacteriota</taxon>
    </lineage>
</organism>
<dbReference type="AlphaFoldDB" id="A0A1F4Y025"/>
<dbReference type="Gene3D" id="3.30.420.40">
    <property type="match status" value="2"/>
</dbReference>
<proteinExistence type="inferred from homology"/>
<feature type="domain" description="Gcp-like" evidence="7">
    <location>
        <begin position="36"/>
        <end position="321"/>
    </location>
</feature>
<comment type="subcellular location">
    <subcellularLocation>
        <location evidence="6">Cytoplasm</location>
    </subcellularLocation>
</comment>
<dbReference type="GO" id="GO:0005506">
    <property type="term" value="F:iron ion binding"/>
    <property type="evidence" value="ECO:0007669"/>
    <property type="project" value="UniProtKB-UniRule"/>
</dbReference>
<keyword evidence="6" id="KW-0963">Cytoplasm</keyword>
<dbReference type="InterPro" id="IPR043129">
    <property type="entry name" value="ATPase_NBD"/>
</dbReference>
<dbReference type="SUPFAM" id="SSF53067">
    <property type="entry name" value="Actin-like ATPase domain"/>
    <property type="match status" value="2"/>
</dbReference>
<dbReference type="PANTHER" id="PTHR11735">
    <property type="entry name" value="TRNA N6-ADENOSINE THREONYLCARBAMOYLTRANSFERASE"/>
    <property type="match status" value="1"/>
</dbReference>
<evidence type="ECO:0000256" key="2">
    <source>
        <dbReference type="ARBA" id="ARBA00022694"/>
    </source>
</evidence>
<evidence type="ECO:0000256" key="1">
    <source>
        <dbReference type="ARBA" id="ARBA00022679"/>
    </source>
</evidence>
<protein>
    <recommendedName>
        <fullName evidence="6">tRNA N6-adenosine threonylcarbamoyltransferase</fullName>
        <ecNumber evidence="6">2.3.1.234</ecNumber>
    </recommendedName>
    <alternativeName>
        <fullName evidence="6">N6-L-threonylcarbamoyladenine synthase</fullName>
        <shortName evidence="6">t(6)A synthase</shortName>
    </alternativeName>
    <alternativeName>
        <fullName evidence="6">t(6)A37 threonylcarbamoyladenosine biosynthesis protein TsaD</fullName>
    </alternativeName>
    <alternativeName>
        <fullName evidence="6">tRNA threonylcarbamoyladenosine biosynthesis protein TsaD</fullName>
    </alternativeName>
</protein>
<evidence type="ECO:0000256" key="3">
    <source>
        <dbReference type="ARBA" id="ARBA00022723"/>
    </source>
</evidence>
<comment type="similarity">
    <text evidence="6">Belongs to the KAE1 / TsaD family.</text>
</comment>
<evidence type="ECO:0000256" key="6">
    <source>
        <dbReference type="HAMAP-Rule" id="MF_01445"/>
    </source>
</evidence>
<keyword evidence="2 6" id="KW-0819">tRNA processing</keyword>
<dbReference type="GO" id="GO:0005737">
    <property type="term" value="C:cytoplasm"/>
    <property type="evidence" value="ECO:0007669"/>
    <property type="project" value="UniProtKB-SubCell"/>
</dbReference>
<dbReference type="InterPro" id="IPR000905">
    <property type="entry name" value="Gcp-like_dom"/>
</dbReference>
<dbReference type="Proteomes" id="UP000178585">
    <property type="component" value="Unassembled WGS sequence"/>
</dbReference>
<keyword evidence="1 6" id="KW-0808">Transferase</keyword>
<feature type="binding site" evidence="6">
    <location>
        <position position="112"/>
    </location>
    <ligand>
        <name>Fe cation</name>
        <dbReference type="ChEBI" id="CHEBI:24875"/>
    </ligand>
</feature>
<comment type="cofactor">
    <cofactor evidence="6">
        <name>Fe(2+)</name>
        <dbReference type="ChEBI" id="CHEBI:29033"/>
    </cofactor>
    <text evidence="6">Binds 1 Fe(2+) ion per subunit.</text>
</comment>
<dbReference type="InterPro" id="IPR022450">
    <property type="entry name" value="TsaD"/>
</dbReference>
<keyword evidence="4 6" id="KW-0012">Acyltransferase</keyword>
<feature type="binding site" evidence="6">
    <location>
        <begin position="138"/>
        <end position="142"/>
    </location>
    <ligand>
        <name>substrate</name>
    </ligand>
</feature>
<evidence type="ECO:0000256" key="4">
    <source>
        <dbReference type="ARBA" id="ARBA00023315"/>
    </source>
</evidence>
<comment type="function">
    <text evidence="6">Required for the formation of a threonylcarbamoyl group on adenosine at position 37 (t(6)A37) in tRNAs that read codons beginning with adenine. Is involved in the transfer of the threonylcarbamoyl moiety of threonylcarbamoyl-AMP (TC-AMP) to the N6 group of A37, together with TsaE and TsaB. TsaD likely plays a direct catalytic role in this reaction.</text>
</comment>
<feature type="binding site" evidence="6">
    <location>
        <position position="315"/>
    </location>
    <ligand>
        <name>Fe cation</name>
        <dbReference type="ChEBI" id="CHEBI:24875"/>
    </ligand>
</feature>
<evidence type="ECO:0000256" key="5">
    <source>
        <dbReference type="ARBA" id="ARBA00048117"/>
    </source>
</evidence>
<dbReference type="STRING" id="1797245.A2949_00715"/>
<feature type="binding site" evidence="6">
    <location>
        <position position="171"/>
    </location>
    <ligand>
        <name>substrate</name>
    </ligand>
</feature>
<dbReference type="NCBIfam" id="TIGR03723">
    <property type="entry name" value="T6A_TsaD_YgjD"/>
    <property type="match status" value="1"/>
</dbReference>
<dbReference type="EC" id="2.3.1.234" evidence="6"/>
<dbReference type="PANTHER" id="PTHR11735:SF6">
    <property type="entry name" value="TRNA N6-ADENOSINE THREONYLCARBAMOYLTRANSFERASE, MITOCHONDRIAL"/>
    <property type="match status" value="1"/>
</dbReference>
<gene>
    <name evidence="6" type="primary">tsaD</name>
    <name evidence="8" type="ORF">A2949_00715</name>
</gene>
<evidence type="ECO:0000313" key="9">
    <source>
        <dbReference type="Proteomes" id="UP000178585"/>
    </source>
</evidence>
<dbReference type="NCBIfam" id="TIGR00329">
    <property type="entry name" value="gcp_kae1"/>
    <property type="match status" value="1"/>
</dbReference>